<keyword evidence="2" id="KW-1185">Reference proteome</keyword>
<reference evidence="1 2" key="1">
    <citation type="submission" date="2023-10" db="EMBL/GenBank/DDBJ databases">
        <title>Surface-active antibiotics is a multifunctional adaptation for post-fire microbes.</title>
        <authorList>
            <person name="Liu M.D."/>
            <person name="Du Y."/>
            <person name="Koupaei S.K."/>
            <person name="Kim N.R."/>
            <person name="Zhang W."/>
            <person name="Traxler M.F."/>
        </authorList>
    </citation>
    <scope>NUCLEOTIDE SEQUENCE [LARGE SCALE GENOMIC DNA]</scope>
    <source>
        <strain evidence="1 2">F3</strain>
    </source>
</reference>
<name>A0ABZ0ECS3_9BURK</name>
<dbReference type="RefSeq" id="WP_317017096.1">
    <property type="nucleotide sequence ID" value="NZ_CP136512.1"/>
</dbReference>
<sequence length="212" mass="22827">MRFAEQSSFVICAAACRTFNNNAGAQQDIHDDRAAASHPINIMRLRYIAAVCAAFPLLSCVSVHDHRTGEQQLSDLRAATDALVGTYEVVDSRMNNHNFTSVVVRKSIGTYGPNVAMMVGASQAAVLYGSKKCRGYVAQAASDASVMCDAPAYGISFYTLGPVPDWDRTIRSGGVIKSFSDMTVPPGALLLQYDESRTGRAHYLVLAKKTAP</sequence>
<evidence type="ECO:0000313" key="1">
    <source>
        <dbReference type="EMBL" id="WOD15025.1"/>
    </source>
</evidence>
<dbReference type="EMBL" id="CP136512">
    <property type="protein sequence ID" value="WOD15025.1"/>
    <property type="molecule type" value="Genomic_DNA"/>
</dbReference>
<evidence type="ECO:0000313" key="2">
    <source>
        <dbReference type="Proteomes" id="UP001302652"/>
    </source>
</evidence>
<dbReference type="Proteomes" id="UP001302652">
    <property type="component" value="Chromosome 2"/>
</dbReference>
<protein>
    <recommendedName>
        <fullName evidence="3">Lipoprotein</fullName>
    </recommendedName>
</protein>
<gene>
    <name evidence="1" type="ORF">RW095_16960</name>
</gene>
<accession>A0ABZ0ECS3</accession>
<proteinExistence type="predicted"/>
<organism evidence="1 2">
    <name type="scientific">Paraburkholderia kirstenboschensis</name>
    <dbReference type="NCBI Taxonomy" id="1245436"/>
    <lineage>
        <taxon>Bacteria</taxon>
        <taxon>Pseudomonadati</taxon>
        <taxon>Pseudomonadota</taxon>
        <taxon>Betaproteobacteria</taxon>
        <taxon>Burkholderiales</taxon>
        <taxon>Burkholderiaceae</taxon>
        <taxon>Paraburkholderia</taxon>
    </lineage>
</organism>
<evidence type="ECO:0008006" key="3">
    <source>
        <dbReference type="Google" id="ProtNLM"/>
    </source>
</evidence>